<accession>A0A1V8T2D5</accession>
<name>A0A1V8T2D5_9PEZI</name>
<dbReference type="InParanoid" id="A0A1V8T2D5"/>
<sequence>MDHHIWAYGGLTTLPIPAPSSFFGAIVIRGRVLVAHFKLEDRSAIHPGLSVLVTGPTPNFAGVPYESNATIVHGRVVHVLAISRGAHTIATDCGRVPSGHKYVMVPPADSLNRSPYASFLRSAKPFTWREHFHDQDNPKTPQYSTEDIEAVRRRNELKDYPEYFVEPQAKTPSKYVYRPAILRSLILDQEYFPGSIYEYYNVMWVEWENGIAYRKGLARIAKDVFERECLGWMDVALG</sequence>
<dbReference type="OrthoDB" id="3944633at2759"/>
<dbReference type="Proteomes" id="UP000192596">
    <property type="component" value="Unassembled WGS sequence"/>
</dbReference>
<organism evidence="1 2">
    <name type="scientific">Cryoendolithus antarcticus</name>
    <dbReference type="NCBI Taxonomy" id="1507870"/>
    <lineage>
        <taxon>Eukaryota</taxon>
        <taxon>Fungi</taxon>
        <taxon>Dikarya</taxon>
        <taxon>Ascomycota</taxon>
        <taxon>Pezizomycotina</taxon>
        <taxon>Dothideomycetes</taxon>
        <taxon>Dothideomycetidae</taxon>
        <taxon>Cladosporiales</taxon>
        <taxon>Cladosporiaceae</taxon>
        <taxon>Cryoendolithus</taxon>
    </lineage>
</organism>
<gene>
    <name evidence="1" type="ORF">B0A48_09259</name>
</gene>
<reference evidence="2" key="1">
    <citation type="submission" date="2017-03" db="EMBL/GenBank/DDBJ databases">
        <title>Genomes of endolithic fungi from Antarctica.</title>
        <authorList>
            <person name="Coleine C."/>
            <person name="Masonjones S."/>
            <person name="Stajich J.E."/>
        </authorList>
    </citation>
    <scope>NUCLEOTIDE SEQUENCE [LARGE SCALE GENOMIC DNA]</scope>
    <source>
        <strain evidence="2">CCFEE 5527</strain>
    </source>
</reference>
<dbReference type="EMBL" id="NAJO01000019">
    <property type="protein sequence ID" value="OQO05490.1"/>
    <property type="molecule type" value="Genomic_DNA"/>
</dbReference>
<comment type="caution">
    <text evidence="1">The sequence shown here is derived from an EMBL/GenBank/DDBJ whole genome shotgun (WGS) entry which is preliminary data.</text>
</comment>
<evidence type="ECO:0000313" key="2">
    <source>
        <dbReference type="Proteomes" id="UP000192596"/>
    </source>
</evidence>
<proteinExistence type="predicted"/>
<evidence type="ECO:0000313" key="1">
    <source>
        <dbReference type="EMBL" id="OQO05490.1"/>
    </source>
</evidence>
<dbReference type="AlphaFoldDB" id="A0A1V8T2D5"/>
<protein>
    <submittedName>
        <fullName evidence="1">Uncharacterized protein</fullName>
    </submittedName>
</protein>
<keyword evidence="2" id="KW-1185">Reference proteome</keyword>